<name>A0A2N8ZH40_9VIBR</name>
<sequence>MQKLPVDKKNEIIFYCVDFSIPLVITGLGRGKRSSQSINIVSKFGDNDVDLAYSSR</sequence>
<dbReference type="KEGG" id="vta:A3262"/>
<proteinExistence type="predicted"/>
<evidence type="ECO:0000313" key="2">
    <source>
        <dbReference type="Proteomes" id="UP000235828"/>
    </source>
</evidence>
<evidence type="ECO:0000313" key="1">
    <source>
        <dbReference type="EMBL" id="SON51223.1"/>
    </source>
</evidence>
<dbReference type="EMBL" id="LT960611">
    <property type="protein sequence ID" value="SON51223.1"/>
    <property type="molecule type" value="Genomic_DNA"/>
</dbReference>
<gene>
    <name evidence="1" type="ORF">VTAP4600_A3262</name>
</gene>
<dbReference type="Proteomes" id="UP000235828">
    <property type="component" value="Chromosome A"/>
</dbReference>
<keyword evidence="2" id="KW-1185">Reference proteome</keyword>
<reference evidence="1 2" key="1">
    <citation type="submission" date="2017-10" db="EMBL/GenBank/DDBJ databases">
        <authorList>
            <person name="Banno H."/>
            <person name="Chua N.-H."/>
        </authorList>
    </citation>
    <scope>NUCLEOTIDE SEQUENCE [LARGE SCALE GENOMIC DNA]</scope>
    <source>
        <strain evidence="1">Vibrio tapetis CECT4600</strain>
    </source>
</reference>
<organism evidence="1 2">
    <name type="scientific">Vibrio tapetis subsp. tapetis</name>
    <dbReference type="NCBI Taxonomy" id="1671868"/>
    <lineage>
        <taxon>Bacteria</taxon>
        <taxon>Pseudomonadati</taxon>
        <taxon>Pseudomonadota</taxon>
        <taxon>Gammaproteobacteria</taxon>
        <taxon>Vibrionales</taxon>
        <taxon>Vibrionaceae</taxon>
        <taxon>Vibrio</taxon>
    </lineage>
</organism>
<dbReference type="AlphaFoldDB" id="A0A2N8ZH40"/>
<protein>
    <submittedName>
        <fullName evidence="1">Uncharacterized protein</fullName>
    </submittedName>
</protein>
<accession>A0A2N8ZH40</accession>